<keyword evidence="2" id="KW-0687">Ribonucleoprotein</keyword>
<evidence type="ECO:0000259" key="3">
    <source>
        <dbReference type="Pfam" id="PF00338"/>
    </source>
</evidence>
<evidence type="ECO:0000313" key="5">
    <source>
        <dbReference type="Proteomes" id="UP001237642"/>
    </source>
</evidence>
<dbReference type="SUPFAM" id="SSF54999">
    <property type="entry name" value="Ribosomal protein S10"/>
    <property type="match status" value="1"/>
</dbReference>
<protein>
    <recommendedName>
        <fullName evidence="3">Small ribosomal subunit protein uS10 domain-containing protein</fullName>
    </recommendedName>
</protein>
<evidence type="ECO:0000256" key="2">
    <source>
        <dbReference type="ARBA" id="ARBA00023274"/>
    </source>
</evidence>
<dbReference type="EMBL" id="JAUIZM010000008">
    <property type="protein sequence ID" value="KAK1371938.1"/>
    <property type="molecule type" value="Genomic_DNA"/>
</dbReference>
<comment type="caution">
    <text evidence="4">The sequence shown here is derived from an EMBL/GenBank/DDBJ whole genome shotgun (WGS) entry which is preliminary data.</text>
</comment>
<proteinExistence type="predicted"/>
<dbReference type="Gene3D" id="3.30.70.600">
    <property type="entry name" value="Ribosomal protein S10 domain"/>
    <property type="match status" value="1"/>
</dbReference>
<dbReference type="AlphaFoldDB" id="A0AAD8HTF4"/>
<organism evidence="4 5">
    <name type="scientific">Heracleum sosnowskyi</name>
    <dbReference type="NCBI Taxonomy" id="360622"/>
    <lineage>
        <taxon>Eukaryota</taxon>
        <taxon>Viridiplantae</taxon>
        <taxon>Streptophyta</taxon>
        <taxon>Embryophyta</taxon>
        <taxon>Tracheophyta</taxon>
        <taxon>Spermatophyta</taxon>
        <taxon>Magnoliopsida</taxon>
        <taxon>eudicotyledons</taxon>
        <taxon>Gunneridae</taxon>
        <taxon>Pentapetalae</taxon>
        <taxon>asterids</taxon>
        <taxon>campanulids</taxon>
        <taxon>Apiales</taxon>
        <taxon>Apiaceae</taxon>
        <taxon>Apioideae</taxon>
        <taxon>apioid superclade</taxon>
        <taxon>Tordylieae</taxon>
        <taxon>Tordyliinae</taxon>
        <taxon>Heracleum</taxon>
    </lineage>
</organism>
<keyword evidence="1" id="KW-0689">Ribosomal protein</keyword>
<accession>A0AAD8HTF4</accession>
<name>A0AAD8HTF4_9APIA</name>
<evidence type="ECO:0000256" key="1">
    <source>
        <dbReference type="ARBA" id="ARBA00022980"/>
    </source>
</evidence>
<sequence>MAALETEISRTKKKISRVLERVRVFPYWKKKGISAAVVRDAAKGMHLRVCGPSVLPNRIMNITVRLTTKGYHRTSDFEKQLNGRAVDVLSLLRWWSRSYLVVVFVSSRWSLKLLILGDHIPRAWTNWCELGNLSSSSSSFCPVMEETMEKQFQRILSLPSEPTKKQQFQNIRFSRSSRFLKCLDEVVAAIIRNAKGMHLMVWGPYILPTEVLNIEYRLAPSPEGINLVRNVESVHHWRVVDVLGSSELVEQIKAGVLGNHHVSIDVEVVDLAVLI</sequence>
<dbReference type="Pfam" id="PF00338">
    <property type="entry name" value="Ribosomal_S10"/>
    <property type="match status" value="1"/>
</dbReference>
<dbReference type="GO" id="GO:1990904">
    <property type="term" value="C:ribonucleoprotein complex"/>
    <property type="evidence" value="ECO:0007669"/>
    <property type="project" value="UniProtKB-KW"/>
</dbReference>
<dbReference type="InterPro" id="IPR036838">
    <property type="entry name" value="Ribosomal_uS10_dom_sf"/>
</dbReference>
<reference evidence="4" key="2">
    <citation type="submission" date="2023-05" db="EMBL/GenBank/DDBJ databases">
        <authorList>
            <person name="Schelkunov M.I."/>
        </authorList>
    </citation>
    <scope>NUCLEOTIDE SEQUENCE</scope>
    <source>
        <strain evidence="4">Hsosn_3</strain>
        <tissue evidence="4">Leaf</tissue>
    </source>
</reference>
<dbReference type="InterPro" id="IPR027486">
    <property type="entry name" value="Ribosomal_uS10_dom"/>
</dbReference>
<dbReference type="Proteomes" id="UP001237642">
    <property type="component" value="Unassembled WGS sequence"/>
</dbReference>
<keyword evidence="5" id="KW-1185">Reference proteome</keyword>
<evidence type="ECO:0000313" key="4">
    <source>
        <dbReference type="EMBL" id="KAK1371938.1"/>
    </source>
</evidence>
<gene>
    <name evidence="4" type="ORF">POM88_038030</name>
</gene>
<reference evidence="4" key="1">
    <citation type="submission" date="2023-02" db="EMBL/GenBank/DDBJ databases">
        <title>Genome of toxic invasive species Heracleum sosnowskyi carries increased number of genes despite the absence of recent whole-genome duplications.</title>
        <authorList>
            <person name="Schelkunov M."/>
            <person name="Shtratnikova V."/>
            <person name="Makarenko M."/>
            <person name="Klepikova A."/>
            <person name="Omelchenko D."/>
            <person name="Novikova G."/>
            <person name="Obukhova E."/>
            <person name="Bogdanov V."/>
            <person name="Penin A."/>
            <person name="Logacheva M."/>
        </authorList>
    </citation>
    <scope>NUCLEOTIDE SEQUENCE</scope>
    <source>
        <strain evidence="4">Hsosn_3</strain>
        <tissue evidence="4">Leaf</tissue>
    </source>
</reference>
<dbReference type="GO" id="GO:0005840">
    <property type="term" value="C:ribosome"/>
    <property type="evidence" value="ECO:0007669"/>
    <property type="project" value="UniProtKB-KW"/>
</dbReference>
<feature type="domain" description="Small ribosomal subunit protein uS10" evidence="3">
    <location>
        <begin position="176"/>
        <end position="265"/>
    </location>
</feature>